<dbReference type="EMBL" id="MQWA01000001">
    <property type="protein sequence ID" value="PQJ28202.1"/>
    <property type="molecule type" value="Genomic_DNA"/>
</dbReference>
<comment type="caution">
    <text evidence="2">The sequence shown here is derived from an EMBL/GenBank/DDBJ whole genome shotgun (WGS) entry which is preliminary data.</text>
</comment>
<dbReference type="Gene3D" id="3.20.20.140">
    <property type="entry name" value="Metal-dependent hydrolases"/>
    <property type="match status" value="1"/>
</dbReference>
<proteinExistence type="predicted"/>
<dbReference type="Proteomes" id="UP000239907">
    <property type="component" value="Unassembled WGS sequence"/>
</dbReference>
<sequence>MNSAKIRFATLFSLIPMCFAASLSAEVKAPEKLAEKDGTFLLIEAEEVTDRFEGHQIHINAINIDEPIKAQHGDSVVETMRNNLRAIAVDAKLFGKPVLAHINHPNFHY</sequence>
<dbReference type="AlphaFoldDB" id="A0A2S7U1J9"/>
<feature type="chain" id="PRO_5015646188" evidence="1">
    <location>
        <begin position="21"/>
        <end position="109"/>
    </location>
</feature>
<name>A0A2S7U1J9_9BACT</name>
<evidence type="ECO:0000313" key="3">
    <source>
        <dbReference type="Proteomes" id="UP000239907"/>
    </source>
</evidence>
<feature type="signal peptide" evidence="1">
    <location>
        <begin position="1"/>
        <end position="20"/>
    </location>
</feature>
<keyword evidence="1" id="KW-0732">Signal</keyword>
<organism evidence="2 3">
    <name type="scientific">Rubritalea profundi</name>
    <dbReference type="NCBI Taxonomy" id="1658618"/>
    <lineage>
        <taxon>Bacteria</taxon>
        <taxon>Pseudomonadati</taxon>
        <taxon>Verrucomicrobiota</taxon>
        <taxon>Verrucomicrobiia</taxon>
        <taxon>Verrucomicrobiales</taxon>
        <taxon>Rubritaleaceae</taxon>
        <taxon>Rubritalea</taxon>
    </lineage>
</organism>
<accession>A0A2S7U1J9</accession>
<reference evidence="2 3" key="1">
    <citation type="submission" date="2016-12" db="EMBL/GenBank/DDBJ databases">
        <title>Study of bacterial adaptation to deep sea.</title>
        <authorList>
            <person name="Song J."/>
            <person name="Yoshizawa S."/>
            <person name="Kogure K."/>
        </authorList>
    </citation>
    <scope>NUCLEOTIDE SEQUENCE [LARGE SCALE GENOMIC DNA]</scope>
    <source>
        <strain evidence="2 3">SAORIC-165</strain>
    </source>
</reference>
<keyword evidence="3" id="KW-1185">Reference proteome</keyword>
<protein>
    <submittedName>
        <fullName evidence="2">Uncharacterized protein</fullName>
    </submittedName>
</protein>
<evidence type="ECO:0000256" key="1">
    <source>
        <dbReference type="SAM" id="SignalP"/>
    </source>
</evidence>
<gene>
    <name evidence="2" type="ORF">BSZ32_06570</name>
</gene>
<evidence type="ECO:0000313" key="2">
    <source>
        <dbReference type="EMBL" id="PQJ28202.1"/>
    </source>
</evidence>